<feature type="compositionally biased region" description="Low complexity" evidence="1">
    <location>
        <begin position="404"/>
        <end position="413"/>
    </location>
</feature>
<feature type="compositionally biased region" description="Basic and acidic residues" evidence="1">
    <location>
        <begin position="262"/>
        <end position="272"/>
    </location>
</feature>
<feature type="compositionally biased region" description="Polar residues" evidence="1">
    <location>
        <begin position="107"/>
        <end position="122"/>
    </location>
</feature>
<name>A0A8S3Z325_9EUPU</name>
<evidence type="ECO:0000256" key="1">
    <source>
        <dbReference type="SAM" id="MobiDB-lite"/>
    </source>
</evidence>
<dbReference type="AlphaFoldDB" id="A0A8S3Z325"/>
<proteinExistence type="predicted"/>
<feature type="region of interest" description="Disordered" evidence="1">
    <location>
        <begin position="398"/>
        <end position="424"/>
    </location>
</feature>
<dbReference type="Proteomes" id="UP000678393">
    <property type="component" value="Unassembled WGS sequence"/>
</dbReference>
<gene>
    <name evidence="2" type="ORF">CUNI_LOCUS9402</name>
</gene>
<organism evidence="2 3">
    <name type="scientific">Candidula unifasciata</name>
    <dbReference type="NCBI Taxonomy" id="100452"/>
    <lineage>
        <taxon>Eukaryota</taxon>
        <taxon>Metazoa</taxon>
        <taxon>Spiralia</taxon>
        <taxon>Lophotrochozoa</taxon>
        <taxon>Mollusca</taxon>
        <taxon>Gastropoda</taxon>
        <taxon>Heterobranchia</taxon>
        <taxon>Euthyneura</taxon>
        <taxon>Panpulmonata</taxon>
        <taxon>Eupulmonata</taxon>
        <taxon>Stylommatophora</taxon>
        <taxon>Helicina</taxon>
        <taxon>Helicoidea</taxon>
        <taxon>Geomitridae</taxon>
        <taxon>Candidula</taxon>
    </lineage>
</organism>
<feature type="non-terminal residue" evidence="2">
    <location>
        <position position="424"/>
    </location>
</feature>
<keyword evidence="3" id="KW-1185">Reference proteome</keyword>
<feature type="region of interest" description="Disordered" evidence="1">
    <location>
        <begin position="255"/>
        <end position="313"/>
    </location>
</feature>
<comment type="caution">
    <text evidence="2">The sequence shown here is derived from an EMBL/GenBank/DDBJ whole genome shotgun (WGS) entry which is preliminary data.</text>
</comment>
<dbReference type="EMBL" id="CAJHNH020001632">
    <property type="protein sequence ID" value="CAG5123844.1"/>
    <property type="molecule type" value="Genomic_DNA"/>
</dbReference>
<feature type="compositionally biased region" description="Basic and acidic residues" evidence="1">
    <location>
        <begin position="177"/>
        <end position="187"/>
    </location>
</feature>
<feature type="region of interest" description="Disordered" evidence="1">
    <location>
        <begin position="107"/>
        <end position="130"/>
    </location>
</feature>
<evidence type="ECO:0000313" key="3">
    <source>
        <dbReference type="Proteomes" id="UP000678393"/>
    </source>
</evidence>
<accession>A0A8S3Z325</accession>
<evidence type="ECO:0000313" key="2">
    <source>
        <dbReference type="EMBL" id="CAG5123844.1"/>
    </source>
</evidence>
<protein>
    <submittedName>
        <fullName evidence="2">Uncharacterized protein</fullName>
    </submittedName>
</protein>
<feature type="compositionally biased region" description="Basic and acidic residues" evidence="1">
    <location>
        <begin position="296"/>
        <end position="313"/>
    </location>
</feature>
<feature type="region of interest" description="Disordered" evidence="1">
    <location>
        <begin position="168"/>
        <end position="187"/>
    </location>
</feature>
<reference evidence="2" key="1">
    <citation type="submission" date="2021-04" db="EMBL/GenBank/DDBJ databases">
        <authorList>
            <consortium name="Molecular Ecology Group"/>
        </authorList>
    </citation>
    <scope>NUCLEOTIDE SEQUENCE</scope>
</reference>
<sequence length="424" mass="47561">MMKRCMRIMTRKRMKNDGGRMSVDFAISDRPPSPSDFTLIASQDQESLQRILGVEEVLSPEQDTGSPMQWEQDLEKAIIDADAISTASSDQALMIGLDRISVAGTDNNTMSGVSSESGQQVDGDSPLDDDVKDRQHLYQAYMREMESERLALAEDELREKVWSLSRSEEFSAEAYEADSRDGREGAEEGKADDVVYDMYEDHVQSQMSLQDKEDSKDTLSLEVGYISPQANFDDISQDTQGQVTEFEEGVLAPAEEAGVSDQIHEESTETKRQITQWEDGETKVEVTETSQMSTTEEVRGDEGGLFSEEKQHDMFSTHGKYSYSYKETQEIRSSEEAFRGTSLREEIESSSEYKVSSFSSHSEIKSGLEFQLEPGDDLAHRDQEELKLFDEQGQEMAAMAALQSSDKMSSSSSEVAQLDDFDNQ</sequence>